<dbReference type="GO" id="GO:0005737">
    <property type="term" value="C:cytoplasm"/>
    <property type="evidence" value="ECO:0007669"/>
    <property type="project" value="UniProtKB-SubCell"/>
</dbReference>
<comment type="cofactor">
    <cofactor evidence="8">
        <name>Mg(2+)</name>
        <dbReference type="ChEBI" id="CHEBI:18420"/>
    </cofactor>
</comment>
<proteinExistence type="inferred from homology"/>
<evidence type="ECO:0000256" key="1">
    <source>
        <dbReference type="ARBA" id="ARBA00022490"/>
    </source>
</evidence>
<dbReference type="Gene3D" id="6.10.250.2860">
    <property type="match status" value="1"/>
</dbReference>
<organism evidence="10 11">
    <name type="scientific">candidate division WOR-1 bacterium RIFOXYC2_FULL_46_14</name>
    <dbReference type="NCBI Taxonomy" id="1802587"/>
    <lineage>
        <taxon>Bacteria</taxon>
        <taxon>Bacillati</taxon>
        <taxon>Saganbacteria</taxon>
    </lineage>
</organism>
<evidence type="ECO:0000256" key="6">
    <source>
        <dbReference type="HAMAP-Rule" id="MF_00900"/>
    </source>
</evidence>
<dbReference type="GO" id="GO:0046872">
    <property type="term" value="F:metal ion binding"/>
    <property type="evidence" value="ECO:0007669"/>
    <property type="project" value="UniProtKB-KW"/>
</dbReference>
<dbReference type="Pfam" id="PF13167">
    <property type="entry name" value="GTP-bdg_N"/>
    <property type="match status" value="1"/>
</dbReference>
<dbReference type="PROSITE" id="PS51705">
    <property type="entry name" value="G_HFLX"/>
    <property type="match status" value="1"/>
</dbReference>
<comment type="function">
    <text evidence="6">GTPase that associates with the 50S ribosomal subunit and may have a role during protein synthesis or ribosome biogenesis.</text>
</comment>
<dbReference type="InterPro" id="IPR032305">
    <property type="entry name" value="GTP-bd_M"/>
</dbReference>
<dbReference type="Proteomes" id="UP000179242">
    <property type="component" value="Unassembled WGS sequence"/>
</dbReference>
<feature type="binding site" evidence="7">
    <location>
        <begin position="339"/>
        <end position="341"/>
    </location>
    <ligand>
        <name>GTP</name>
        <dbReference type="ChEBI" id="CHEBI:37565"/>
    </ligand>
</feature>
<comment type="similarity">
    <text evidence="6">Belongs to the TRAFAC class OBG-HflX-like GTPase superfamily. HflX GTPase family.</text>
</comment>
<comment type="subunit">
    <text evidence="6">Monomer. Associates with the 50S ribosomal subunit.</text>
</comment>
<evidence type="ECO:0000313" key="10">
    <source>
        <dbReference type="EMBL" id="OGC40900.1"/>
    </source>
</evidence>
<keyword evidence="3 6" id="KW-0547">Nucleotide-binding</keyword>
<dbReference type="InterPro" id="IPR016496">
    <property type="entry name" value="GTPase_HflX"/>
</dbReference>
<name>A0A1F4U7U0_UNCSA</name>
<evidence type="ECO:0000313" key="11">
    <source>
        <dbReference type="Proteomes" id="UP000179242"/>
    </source>
</evidence>
<dbReference type="PANTHER" id="PTHR10229">
    <property type="entry name" value="GTP-BINDING PROTEIN HFLX"/>
    <property type="match status" value="1"/>
</dbReference>
<dbReference type="PIRSF" id="PIRSF006809">
    <property type="entry name" value="GTP-binding_hflX_prd"/>
    <property type="match status" value="1"/>
</dbReference>
<dbReference type="Pfam" id="PF01926">
    <property type="entry name" value="MMR_HSR1"/>
    <property type="match status" value="1"/>
</dbReference>
<protein>
    <recommendedName>
        <fullName evidence="6">GTPase HflX</fullName>
    </recommendedName>
    <alternativeName>
        <fullName evidence="6">GTP-binding protein HflX</fullName>
    </alternativeName>
</protein>
<dbReference type="Gene3D" id="3.40.50.11060">
    <property type="entry name" value="GTPase HflX, N-terminal domain"/>
    <property type="match status" value="1"/>
</dbReference>
<comment type="caution">
    <text evidence="10">The sequence shown here is derived from an EMBL/GenBank/DDBJ whole genome shotgun (WGS) entry which is preliminary data.</text>
</comment>
<dbReference type="InterPro" id="IPR030394">
    <property type="entry name" value="G_HFLX_dom"/>
</dbReference>
<gene>
    <name evidence="6" type="primary">hflX</name>
    <name evidence="10" type="ORF">A2438_01235</name>
</gene>
<comment type="subcellular location">
    <subcellularLocation>
        <location evidence="6">Cytoplasm</location>
    </subcellularLocation>
    <text evidence="6">May associate with membranes.</text>
</comment>
<dbReference type="InterPro" id="IPR042108">
    <property type="entry name" value="GTPase_HflX_N_sf"/>
</dbReference>
<feature type="binding site" evidence="8">
    <location>
        <position position="229"/>
    </location>
    <ligand>
        <name>Mg(2+)</name>
        <dbReference type="ChEBI" id="CHEBI:18420"/>
    </ligand>
</feature>
<feature type="binding site" evidence="7">
    <location>
        <begin position="314"/>
        <end position="317"/>
    </location>
    <ligand>
        <name>GTP</name>
        <dbReference type="ChEBI" id="CHEBI:37565"/>
    </ligand>
</feature>
<keyword evidence="5 6" id="KW-0342">GTP-binding</keyword>
<keyword evidence="2 8" id="KW-0479">Metal-binding</keyword>
<feature type="domain" description="Hflx-type G" evidence="9">
    <location>
        <begin position="196"/>
        <end position="359"/>
    </location>
</feature>
<evidence type="ECO:0000256" key="4">
    <source>
        <dbReference type="ARBA" id="ARBA00022842"/>
    </source>
</evidence>
<dbReference type="PRINTS" id="PR00326">
    <property type="entry name" value="GTP1OBG"/>
</dbReference>
<feature type="binding site" evidence="8">
    <location>
        <position position="209"/>
    </location>
    <ligand>
        <name>Mg(2+)</name>
        <dbReference type="ChEBI" id="CHEBI:18420"/>
    </ligand>
</feature>
<dbReference type="InterPro" id="IPR005225">
    <property type="entry name" value="Small_GTP-bd"/>
</dbReference>
<dbReference type="GO" id="GO:0005525">
    <property type="term" value="F:GTP binding"/>
    <property type="evidence" value="ECO:0007669"/>
    <property type="project" value="UniProtKB-UniRule"/>
</dbReference>
<dbReference type="CDD" id="cd01878">
    <property type="entry name" value="HflX"/>
    <property type="match status" value="1"/>
</dbReference>
<dbReference type="NCBIfam" id="TIGR00231">
    <property type="entry name" value="small_GTP"/>
    <property type="match status" value="1"/>
</dbReference>
<dbReference type="InterPro" id="IPR025121">
    <property type="entry name" value="GTPase_HflX_N"/>
</dbReference>
<keyword evidence="1 6" id="KW-0963">Cytoplasm</keyword>
<reference evidence="10 11" key="1">
    <citation type="journal article" date="2016" name="Nat. Commun.">
        <title>Thousands of microbial genomes shed light on interconnected biogeochemical processes in an aquifer system.</title>
        <authorList>
            <person name="Anantharaman K."/>
            <person name="Brown C.T."/>
            <person name="Hug L.A."/>
            <person name="Sharon I."/>
            <person name="Castelle C.J."/>
            <person name="Probst A.J."/>
            <person name="Thomas B.C."/>
            <person name="Singh A."/>
            <person name="Wilkins M.J."/>
            <person name="Karaoz U."/>
            <person name="Brodie E.L."/>
            <person name="Williams K.H."/>
            <person name="Hubbard S.S."/>
            <person name="Banfield J.F."/>
        </authorList>
    </citation>
    <scope>NUCLEOTIDE SEQUENCE [LARGE SCALE GENOMIC DNA]</scope>
</reference>
<accession>A0A1F4U7U0</accession>
<evidence type="ECO:0000256" key="5">
    <source>
        <dbReference type="ARBA" id="ARBA00023134"/>
    </source>
</evidence>
<evidence type="ECO:0000256" key="8">
    <source>
        <dbReference type="PIRSR" id="PIRSR006809-2"/>
    </source>
</evidence>
<dbReference type="Pfam" id="PF16360">
    <property type="entry name" value="GTP-bdg_M"/>
    <property type="match status" value="1"/>
</dbReference>
<evidence type="ECO:0000256" key="3">
    <source>
        <dbReference type="ARBA" id="ARBA00022741"/>
    </source>
</evidence>
<dbReference type="InterPro" id="IPR027417">
    <property type="entry name" value="P-loop_NTPase"/>
</dbReference>
<dbReference type="HAMAP" id="MF_00900">
    <property type="entry name" value="GTPase_HflX"/>
    <property type="match status" value="1"/>
</dbReference>
<evidence type="ECO:0000256" key="2">
    <source>
        <dbReference type="ARBA" id="ARBA00022723"/>
    </source>
</evidence>
<evidence type="ECO:0000259" key="9">
    <source>
        <dbReference type="PROSITE" id="PS51705"/>
    </source>
</evidence>
<evidence type="ECO:0000256" key="7">
    <source>
        <dbReference type="PIRSR" id="PIRSR006809-1"/>
    </source>
</evidence>
<dbReference type="Gene3D" id="3.40.50.300">
    <property type="entry name" value="P-loop containing nucleotide triphosphate hydrolases"/>
    <property type="match status" value="1"/>
</dbReference>
<dbReference type="FunFam" id="3.40.50.11060:FF:000001">
    <property type="entry name" value="GTPase HflX"/>
    <property type="match status" value="1"/>
</dbReference>
<dbReference type="SUPFAM" id="SSF52540">
    <property type="entry name" value="P-loop containing nucleoside triphosphate hydrolases"/>
    <property type="match status" value="1"/>
</dbReference>
<dbReference type="PANTHER" id="PTHR10229:SF0">
    <property type="entry name" value="GTP-BINDING PROTEIN 6-RELATED"/>
    <property type="match status" value="1"/>
</dbReference>
<dbReference type="AlphaFoldDB" id="A0A1F4U7U0"/>
<dbReference type="GO" id="GO:0003924">
    <property type="term" value="F:GTPase activity"/>
    <property type="evidence" value="ECO:0007669"/>
    <property type="project" value="UniProtKB-UniRule"/>
</dbReference>
<keyword evidence="4 8" id="KW-0460">Magnesium</keyword>
<feature type="binding site" evidence="7">
    <location>
        <begin position="248"/>
        <end position="251"/>
    </location>
    <ligand>
        <name>GTP</name>
        <dbReference type="ChEBI" id="CHEBI:37565"/>
    </ligand>
</feature>
<dbReference type="EMBL" id="MEUJ01000002">
    <property type="protein sequence ID" value="OGC40900.1"/>
    <property type="molecule type" value="Genomic_DNA"/>
</dbReference>
<dbReference type="InterPro" id="IPR006073">
    <property type="entry name" value="GTP-bd"/>
</dbReference>
<feature type="binding site" evidence="7">
    <location>
        <begin position="202"/>
        <end position="209"/>
    </location>
    <ligand>
        <name>GTP</name>
        <dbReference type="ChEBI" id="CHEBI:37565"/>
    </ligand>
</feature>
<sequence length="359" mass="40136">MEKKEKAILVGVKFKNDLLPLSESLEELKRLVYSSGAETIAVLTQTKERPDSKYFIGSGKLKELQELLQGENADLVIFDHELSPSQARNLEEELRIKIVDRTELILDIFAQHAHTAEGRLQVELAQLDFMQTHLVGHGVALSRLGGGIGTRGPGETKLETDRRIIRKRISLLKKEIEKLGKKREVLRTRRKASDLKVAALVGYTNSGKSTLLNTLTDAKVLTQDKLFATLDPVTRRFYLDGKTILITDTVGFIQKLPHQLVDAFKSTLEETIEADLLLNVVDVSSSYAEHQIEAVNRILSELNVVATPMVYVFNKIDKESDECKLRELAAKYKPAVFISALNGKGLDDLLKIASNRLGH</sequence>
<feature type="binding site" evidence="7">
    <location>
        <begin position="227"/>
        <end position="231"/>
    </location>
    <ligand>
        <name>GTP</name>
        <dbReference type="ChEBI" id="CHEBI:37565"/>
    </ligand>
</feature>
<dbReference type="NCBIfam" id="TIGR03156">
    <property type="entry name" value="GTP_HflX"/>
    <property type="match status" value="1"/>
</dbReference>
<dbReference type="GO" id="GO:0043022">
    <property type="term" value="F:ribosome binding"/>
    <property type="evidence" value="ECO:0007669"/>
    <property type="project" value="TreeGrafter"/>
</dbReference>